<dbReference type="OrthoDB" id="10336358at2759"/>
<reference evidence="1 2" key="1">
    <citation type="submission" date="2014-04" db="EMBL/GenBank/DDBJ databases">
        <authorList>
            <consortium name="DOE Joint Genome Institute"/>
            <person name="Kuo A."/>
            <person name="Kohler A."/>
            <person name="Costa M.D."/>
            <person name="Nagy L.G."/>
            <person name="Floudas D."/>
            <person name="Copeland A."/>
            <person name="Barry K.W."/>
            <person name="Cichocki N."/>
            <person name="Veneault-Fourrey C."/>
            <person name="LaButti K."/>
            <person name="Lindquist E.A."/>
            <person name="Lipzen A."/>
            <person name="Lundell T."/>
            <person name="Morin E."/>
            <person name="Murat C."/>
            <person name="Sun H."/>
            <person name="Tunlid A."/>
            <person name="Henrissat B."/>
            <person name="Grigoriev I.V."/>
            <person name="Hibbett D.S."/>
            <person name="Martin F."/>
            <person name="Nordberg H.P."/>
            <person name="Cantor M.N."/>
            <person name="Hua S.X."/>
        </authorList>
    </citation>
    <scope>NUCLEOTIDE SEQUENCE [LARGE SCALE GENOMIC DNA]</scope>
    <source>
        <strain evidence="1 2">441</strain>
    </source>
</reference>
<dbReference type="EMBL" id="KN833900">
    <property type="protein sequence ID" value="KIK15230.1"/>
    <property type="molecule type" value="Genomic_DNA"/>
</dbReference>
<reference evidence="2" key="2">
    <citation type="submission" date="2015-01" db="EMBL/GenBank/DDBJ databases">
        <title>Evolutionary Origins and Diversification of the Mycorrhizal Mutualists.</title>
        <authorList>
            <consortium name="DOE Joint Genome Institute"/>
            <consortium name="Mycorrhizal Genomics Consortium"/>
            <person name="Kohler A."/>
            <person name="Kuo A."/>
            <person name="Nagy L.G."/>
            <person name="Floudas D."/>
            <person name="Copeland A."/>
            <person name="Barry K.W."/>
            <person name="Cichocki N."/>
            <person name="Veneault-Fourrey C."/>
            <person name="LaButti K."/>
            <person name="Lindquist E.A."/>
            <person name="Lipzen A."/>
            <person name="Lundell T."/>
            <person name="Morin E."/>
            <person name="Murat C."/>
            <person name="Riley R."/>
            <person name="Ohm R."/>
            <person name="Sun H."/>
            <person name="Tunlid A."/>
            <person name="Henrissat B."/>
            <person name="Grigoriev I.V."/>
            <person name="Hibbett D.S."/>
            <person name="Martin F."/>
        </authorList>
    </citation>
    <scope>NUCLEOTIDE SEQUENCE [LARGE SCALE GENOMIC DNA]</scope>
    <source>
        <strain evidence="2">441</strain>
    </source>
</reference>
<dbReference type="HOGENOM" id="CLU_2513500_0_0_1"/>
<name>A0A0C9XSD1_9AGAM</name>
<sequence length="85" mass="9965">MAFQAMNDFLESLQQQWLEYGVNPGVHHAEELEKYRWALTPKSTSRMTTPDVKPMFKREDTTPQFWLGMPVRRENPPVERTDALG</sequence>
<protein>
    <submittedName>
        <fullName evidence="1">Uncharacterized protein</fullName>
    </submittedName>
</protein>
<accession>A0A0C9XSD1</accession>
<dbReference type="Proteomes" id="UP000054018">
    <property type="component" value="Unassembled WGS sequence"/>
</dbReference>
<keyword evidence="2" id="KW-1185">Reference proteome</keyword>
<organism evidence="1 2">
    <name type="scientific">Pisolithus microcarpus 441</name>
    <dbReference type="NCBI Taxonomy" id="765257"/>
    <lineage>
        <taxon>Eukaryota</taxon>
        <taxon>Fungi</taxon>
        <taxon>Dikarya</taxon>
        <taxon>Basidiomycota</taxon>
        <taxon>Agaricomycotina</taxon>
        <taxon>Agaricomycetes</taxon>
        <taxon>Agaricomycetidae</taxon>
        <taxon>Boletales</taxon>
        <taxon>Sclerodermatineae</taxon>
        <taxon>Pisolithaceae</taxon>
        <taxon>Pisolithus</taxon>
    </lineage>
</organism>
<evidence type="ECO:0000313" key="1">
    <source>
        <dbReference type="EMBL" id="KIK15230.1"/>
    </source>
</evidence>
<dbReference type="AlphaFoldDB" id="A0A0C9XSD1"/>
<gene>
    <name evidence="1" type="ORF">PISMIDRAFT_16661</name>
</gene>
<evidence type="ECO:0000313" key="2">
    <source>
        <dbReference type="Proteomes" id="UP000054018"/>
    </source>
</evidence>
<proteinExistence type="predicted"/>